<protein>
    <submittedName>
        <fullName evidence="2">Uncharacterized protein</fullName>
    </submittedName>
</protein>
<comment type="caution">
    <text evidence="2">The sequence shown here is derived from an EMBL/GenBank/DDBJ whole genome shotgun (WGS) entry which is preliminary data.</text>
</comment>
<organism evidence="2 3">
    <name type="scientific">Aminobacter carboxidus</name>
    <dbReference type="NCBI Taxonomy" id="376165"/>
    <lineage>
        <taxon>Bacteria</taxon>
        <taxon>Pseudomonadati</taxon>
        <taxon>Pseudomonadota</taxon>
        <taxon>Alphaproteobacteria</taxon>
        <taxon>Hyphomicrobiales</taxon>
        <taxon>Phyllobacteriaceae</taxon>
        <taxon>Aminobacter</taxon>
    </lineage>
</organism>
<evidence type="ECO:0000313" key="2">
    <source>
        <dbReference type="EMBL" id="MBB6469594.1"/>
    </source>
</evidence>
<gene>
    <name evidence="2" type="ORF">HNQ96_005484</name>
</gene>
<reference evidence="2 3" key="1">
    <citation type="submission" date="2020-08" db="EMBL/GenBank/DDBJ databases">
        <title>Genomic Encyclopedia of Type Strains, Phase IV (KMG-IV): sequencing the most valuable type-strain genomes for metagenomic binning, comparative biology and taxonomic classification.</title>
        <authorList>
            <person name="Goeker M."/>
        </authorList>
    </citation>
    <scope>NUCLEOTIDE SEQUENCE [LARGE SCALE GENOMIC DNA]</scope>
    <source>
        <strain evidence="2 3">DSM 17454</strain>
    </source>
</reference>
<dbReference type="AlphaFoldDB" id="A0A8E1WL05"/>
<feature type="region of interest" description="Disordered" evidence="1">
    <location>
        <begin position="53"/>
        <end position="73"/>
    </location>
</feature>
<dbReference type="Proteomes" id="UP000532373">
    <property type="component" value="Unassembled WGS sequence"/>
</dbReference>
<evidence type="ECO:0000313" key="3">
    <source>
        <dbReference type="Proteomes" id="UP000532373"/>
    </source>
</evidence>
<dbReference type="EMBL" id="JACHGI010000017">
    <property type="protein sequence ID" value="MBB6469594.1"/>
    <property type="molecule type" value="Genomic_DNA"/>
</dbReference>
<sequence length="131" mass="14561">MQSVSPIGSARHSGMAPSIGRWSGDLWAPALEQFQEKCVAVFRPELRKNKKIERLRDSKKSGNALDSHSVVSSLPEDQAISQLLAAPWKKGGCEQRTRRRWALVSFARSIAIPTAGRLVFRAFFQKNALGQ</sequence>
<dbReference type="RefSeq" id="WP_210322484.1">
    <property type="nucleotide sequence ID" value="NZ_JACHGI010000017.1"/>
</dbReference>
<accession>A0A8E1WL05</accession>
<proteinExistence type="predicted"/>
<evidence type="ECO:0000256" key="1">
    <source>
        <dbReference type="SAM" id="MobiDB-lite"/>
    </source>
</evidence>
<name>A0A8E1WL05_9HYPH</name>